<dbReference type="InterPro" id="IPR036322">
    <property type="entry name" value="WD40_repeat_dom_sf"/>
</dbReference>
<keyword evidence="4 7" id="KW-0853">WD repeat</keyword>
<reference evidence="9 10" key="1">
    <citation type="journal article" date="2021" name="Commun. Biol.">
        <title>The genome of Shorea leprosula (Dipterocarpaceae) highlights the ecological relevance of drought in aseasonal tropical rainforests.</title>
        <authorList>
            <person name="Ng K.K.S."/>
            <person name="Kobayashi M.J."/>
            <person name="Fawcett J.A."/>
            <person name="Hatakeyama M."/>
            <person name="Paape T."/>
            <person name="Ng C.H."/>
            <person name="Ang C.C."/>
            <person name="Tnah L.H."/>
            <person name="Lee C.T."/>
            <person name="Nishiyama T."/>
            <person name="Sese J."/>
            <person name="O'Brien M.J."/>
            <person name="Copetti D."/>
            <person name="Mohd Noor M.I."/>
            <person name="Ong R.C."/>
            <person name="Putra M."/>
            <person name="Sireger I.Z."/>
            <person name="Indrioko S."/>
            <person name="Kosugi Y."/>
            <person name="Izuno A."/>
            <person name="Isagi Y."/>
            <person name="Lee S.L."/>
            <person name="Shimizu K.K."/>
        </authorList>
    </citation>
    <scope>NUCLEOTIDE SEQUENCE [LARGE SCALE GENOMIC DNA]</scope>
    <source>
        <strain evidence="9">214</strain>
    </source>
</reference>
<dbReference type="InterPro" id="IPR015943">
    <property type="entry name" value="WD40/YVTN_repeat-like_dom_sf"/>
</dbReference>
<dbReference type="InterPro" id="IPR028598">
    <property type="entry name" value="BOP1/Erb1"/>
</dbReference>
<accession>A0AAV5KIK4</accession>
<evidence type="ECO:0000256" key="1">
    <source>
        <dbReference type="ARBA" id="ARBA00004604"/>
    </source>
</evidence>
<feature type="domain" description="BOP1 N-terminal" evidence="8">
    <location>
        <begin position="2"/>
        <end position="163"/>
    </location>
</feature>
<comment type="caution">
    <text evidence="9">The sequence shown here is derived from an EMBL/GenBank/DDBJ whole genome shotgun (WGS) entry which is preliminary data.</text>
</comment>
<dbReference type="PANTHER" id="PTHR17605">
    <property type="entry name" value="RIBOSOME BIOGENESIS PROTEIN BOP1 BLOCK OF PROLIFERATION 1 PROTEIN"/>
    <property type="match status" value="1"/>
</dbReference>
<dbReference type="Proteomes" id="UP001054252">
    <property type="component" value="Unassembled WGS sequence"/>
</dbReference>
<dbReference type="GO" id="GO:0070545">
    <property type="term" value="C:PeBoW complex"/>
    <property type="evidence" value="ECO:0007669"/>
    <property type="project" value="TreeGrafter"/>
</dbReference>
<gene>
    <name evidence="9" type="ORF">SLEP1_g34018</name>
</gene>
<dbReference type="GO" id="GO:0043021">
    <property type="term" value="F:ribonucleoprotein complex binding"/>
    <property type="evidence" value="ECO:0007669"/>
    <property type="project" value="TreeGrafter"/>
</dbReference>
<dbReference type="InterPro" id="IPR019775">
    <property type="entry name" value="WD40_repeat_CS"/>
</dbReference>
<keyword evidence="3" id="KW-0698">rRNA processing</keyword>
<dbReference type="Pfam" id="PF08145">
    <property type="entry name" value="BOP1NT"/>
    <property type="match status" value="1"/>
</dbReference>
<dbReference type="PROSITE" id="PS50294">
    <property type="entry name" value="WD_REPEATS_REGION"/>
    <property type="match status" value="1"/>
</dbReference>
<evidence type="ECO:0000256" key="3">
    <source>
        <dbReference type="ARBA" id="ARBA00022552"/>
    </source>
</evidence>
<dbReference type="Gene3D" id="2.130.10.10">
    <property type="entry name" value="YVTN repeat-like/Quinoprotein amine dehydrogenase"/>
    <property type="match status" value="1"/>
</dbReference>
<dbReference type="GO" id="GO:0000463">
    <property type="term" value="P:maturation of LSU-rRNA from tricistronic rRNA transcript (SSU-rRNA, 5.8S rRNA, LSU-rRNA)"/>
    <property type="evidence" value="ECO:0007669"/>
    <property type="project" value="TreeGrafter"/>
</dbReference>
<dbReference type="SUPFAM" id="SSF50978">
    <property type="entry name" value="WD40 repeat-like"/>
    <property type="match status" value="1"/>
</dbReference>
<evidence type="ECO:0000256" key="4">
    <source>
        <dbReference type="ARBA" id="ARBA00022574"/>
    </source>
</evidence>
<dbReference type="InterPro" id="IPR012953">
    <property type="entry name" value="BOP1_N_dom"/>
</dbReference>
<dbReference type="SMART" id="SM01035">
    <property type="entry name" value="BOP1NT"/>
    <property type="match status" value="1"/>
</dbReference>
<evidence type="ECO:0000256" key="2">
    <source>
        <dbReference type="ARBA" id="ARBA00022517"/>
    </source>
</evidence>
<sequence>MKVMKAITIKTRVGARNPNRDLKTAIHLTMRLVVKLVRAIRKGWINPDKPKEEAHCVYLLWGDDSSLTESNRHLAYIPPPKPKLPGHEESYNLSLEYIPTQEEMNSYHLMFEEDLPKFIPKRFSSFRSIPAYENAVKDSFENCLDLYLCPTVQNKHVNLRPYPVTCYLEYRGHQGAVTSISVKHSGRWIASSSIDGTIRVWEVESGRCLRVLVVSEAVQHVGWNPLLELPILAVALGADVVILNTGLGNEGHKKIKELLHVEMPTAPNGSSLCDTPSILSWLQDEKNEGSRLRHFKVFSVPSFGE</sequence>
<evidence type="ECO:0000259" key="8">
    <source>
        <dbReference type="SMART" id="SM01035"/>
    </source>
</evidence>
<evidence type="ECO:0000256" key="6">
    <source>
        <dbReference type="ARBA" id="ARBA00023242"/>
    </source>
</evidence>
<name>A0AAV5KIK4_9ROSI</name>
<evidence type="ECO:0000313" key="10">
    <source>
        <dbReference type="Proteomes" id="UP001054252"/>
    </source>
</evidence>
<protein>
    <recommendedName>
        <fullName evidence="8">BOP1 N-terminal domain-containing protein</fullName>
    </recommendedName>
</protein>
<keyword evidence="10" id="KW-1185">Reference proteome</keyword>
<dbReference type="PROSITE" id="PS00678">
    <property type="entry name" value="WD_REPEATS_1"/>
    <property type="match status" value="1"/>
</dbReference>
<evidence type="ECO:0000313" key="9">
    <source>
        <dbReference type="EMBL" id="GKV24403.1"/>
    </source>
</evidence>
<comment type="subcellular location">
    <subcellularLocation>
        <location evidence="1">Nucleus</location>
        <location evidence="1">Nucleolus</location>
    </subcellularLocation>
</comment>
<organism evidence="9 10">
    <name type="scientific">Rubroshorea leprosula</name>
    <dbReference type="NCBI Taxonomy" id="152421"/>
    <lineage>
        <taxon>Eukaryota</taxon>
        <taxon>Viridiplantae</taxon>
        <taxon>Streptophyta</taxon>
        <taxon>Embryophyta</taxon>
        <taxon>Tracheophyta</taxon>
        <taxon>Spermatophyta</taxon>
        <taxon>Magnoliopsida</taxon>
        <taxon>eudicotyledons</taxon>
        <taxon>Gunneridae</taxon>
        <taxon>Pentapetalae</taxon>
        <taxon>rosids</taxon>
        <taxon>malvids</taxon>
        <taxon>Malvales</taxon>
        <taxon>Dipterocarpaceae</taxon>
        <taxon>Rubroshorea</taxon>
    </lineage>
</organism>
<dbReference type="InterPro" id="IPR001680">
    <property type="entry name" value="WD40_rpt"/>
</dbReference>
<dbReference type="GO" id="GO:0030687">
    <property type="term" value="C:preribosome, large subunit precursor"/>
    <property type="evidence" value="ECO:0007669"/>
    <property type="project" value="TreeGrafter"/>
</dbReference>
<keyword evidence="6" id="KW-0539">Nucleus</keyword>
<dbReference type="EMBL" id="BPVZ01000065">
    <property type="protein sequence ID" value="GKV24403.1"/>
    <property type="molecule type" value="Genomic_DNA"/>
</dbReference>
<dbReference type="PROSITE" id="PS50082">
    <property type="entry name" value="WD_REPEATS_2"/>
    <property type="match status" value="1"/>
</dbReference>
<feature type="repeat" description="WD" evidence="7">
    <location>
        <begin position="170"/>
        <end position="211"/>
    </location>
</feature>
<evidence type="ECO:0000256" key="7">
    <source>
        <dbReference type="PROSITE-ProRule" id="PRU00221"/>
    </source>
</evidence>
<keyword evidence="5" id="KW-0677">Repeat</keyword>
<proteinExistence type="predicted"/>
<evidence type="ECO:0000256" key="5">
    <source>
        <dbReference type="ARBA" id="ARBA00022737"/>
    </source>
</evidence>
<dbReference type="Pfam" id="PF00400">
    <property type="entry name" value="WD40"/>
    <property type="match status" value="1"/>
</dbReference>
<dbReference type="PANTHER" id="PTHR17605:SF0">
    <property type="entry name" value="RIBOSOME BIOGENESIS PROTEIN BOP1"/>
    <property type="match status" value="1"/>
</dbReference>
<dbReference type="SMART" id="SM00320">
    <property type="entry name" value="WD40"/>
    <property type="match status" value="1"/>
</dbReference>
<dbReference type="AlphaFoldDB" id="A0AAV5KIK4"/>
<keyword evidence="2" id="KW-0690">Ribosome biogenesis</keyword>